<dbReference type="SUPFAM" id="SSF52047">
    <property type="entry name" value="RNI-like"/>
    <property type="match status" value="2"/>
</dbReference>
<feature type="region of interest" description="Disordered" evidence="1">
    <location>
        <begin position="1"/>
        <end position="55"/>
    </location>
</feature>
<dbReference type="SMART" id="SM00367">
    <property type="entry name" value="LRR_CC"/>
    <property type="match status" value="7"/>
</dbReference>
<feature type="compositionally biased region" description="Acidic residues" evidence="1">
    <location>
        <begin position="1"/>
        <end position="11"/>
    </location>
</feature>
<name>A0ABQ9XTG0_9EUKA</name>
<accession>A0ABQ9XTG0</accession>
<feature type="compositionally biased region" description="Acidic residues" evidence="1">
    <location>
        <begin position="568"/>
        <end position="589"/>
    </location>
</feature>
<reference evidence="2 3" key="1">
    <citation type="journal article" date="2022" name="bioRxiv">
        <title>Genomics of Preaxostyla Flagellates Illuminates Evolutionary Transitions and the Path Towards Mitochondrial Loss.</title>
        <authorList>
            <person name="Novak L.V.F."/>
            <person name="Treitli S.C."/>
            <person name="Pyrih J."/>
            <person name="Halakuc P."/>
            <person name="Pipaliya S.V."/>
            <person name="Vacek V."/>
            <person name="Brzon O."/>
            <person name="Soukal P."/>
            <person name="Eme L."/>
            <person name="Dacks J.B."/>
            <person name="Karnkowska A."/>
            <person name="Elias M."/>
            <person name="Hampl V."/>
        </authorList>
    </citation>
    <scope>NUCLEOTIDE SEQUENCE [LARGE SCALE GENOMIC DNA]</scope>
    <source>
        <strain evidence="2">NAU3</strain>
        <tissue evidence="2">Gut</tissue>
    </source>
</reference>
<comment type="caution">
    <text evidence="2">The sequence shown here is derived from an EMBL/GenBank/DDBJ whole genome shotgun (WGS) entry which is preliminary data.</text>
</comment>
<evidence type="ECO:0000313" key="2">
    <source>
        <dbReference type="EMBL" id="KAK2954756.1"/>
    </source>
</evidence>
<dbReference type="PANTHER" id="PTHR13318">
    <property type="entry name" value="PARTNER OF PAIRED, ISOFORM B-RELATED"/>
    <property type="match status" value="1"/>
</dbReference>
<protein>
    <submittedName>
        <fullName evidence="2">Uncharacterized protein</fullName>
    </submittedName>
</protein>
<dbReference type="Gene3D" id="3.80.10.10">
    <property type="entry name" value="Ribonuclease Inhibitor"/>
    <property type="match status" value="3"/>
</dbReference>
<evidence type="ECO:0000313" key="3">
    <source>
        <dbReference type="Proteomes" id="UP001281761"/>
    </source>
</evidence>
<sequence length="649" mass="71428">MFEEANEEGDDDAARSLAEDPLNMEGEPEGGIIAFLIGNGGGRFDNDPDPAETEHTQTDYWMGDAAKGAQPVESEPKLEEFIAEGSDFTISEEAFKMLVETALPLHSSNLHLLKIQSAEIDLPASGLVQILQSLPNLLTLDLSDCDNQTEFDLAYQAPSLDEDGEDEVDDEELDQDALVEMYAMQQGATPFALNSLLLSNTPTTTTAFLQHLSDRMGQATSLDLSFSGKKLGDSDLALLRTMDNIRTLNLSGWSKVTHIGPMFNVTKAEADSFEASKRRTQQGSGGFVPLQHNMSNLELLKLDWMKSLTTFDPPVPLFALHTLSLLASHSLGTPDFILAVQGNCPNLQDLSLAEPTTSIHPVCFEAIGQMNLVRLNLSEVDNVALDTIRLLIRHEDRTAGINTQRPITRTLTSLMLSGCDRLDDDSVALISHSFLSLQELDLSGCTLLTDVSLGHLHNLSSDQSPLKPPPLRKLKLSGCENVTDAGLSLLLHGPSFPDSKGESVNPSELCGCSSRPATVEHSYPLRLTHLDLSELPRITQSSLLMLARHRTDGLQLVDVVCCDGLDGEMEEDEEEEEEDDEDLPEGMEIEDTRVLTEEQKQQSEKDSRELKAFLKSVERKKYQRNPIVDQIVILLMMKGVTVNKEITYD</sequence>
<dbReference type="InterPro" id="IPR006553">
    <property type="entry name" value="Leu-rich_rpt_Cys-con_subtyp"/>
</dbReference>
<keyword evidence="3" id="KW-1185">Reference proteome</keyword>
<feature type="region of interest" description="Disordered" evidence="1">
    <location>
        <begin position="568"/>
        <end position="607"/>
    </location>
</feature>
<dbReference type="Proteomes" id="UP001281761">
    <property type="component" value="Unassembled WGS sequence"/>
</dbReference>
<gene>
    <name evidence="2" type="ORF">BLNAU_10241</name>
</gene>
<organism evidence="2 3">
    <name type="scientific">Blattamonas nauphoetae</name>
    <dbReference type="NCBI Taxonomy" id="2049346"/>
    <lineage>
        <taxon>Eukaryota</taxon>
        <taxon>Metamonada</taxon>
        <taxon>Preaxostyla</taxon>
        <taxon>Oxymonadida</taxon>
        <taxon>Blattamonas</taxon>
    </lineage>
</organism>
<dbReference type="InterPro" id="IPR032675">
    <property type="entry name" value="LRR_dom_sf"/>
</dbReference>
<evidence type="ECO:0000256" key="1">
    <source>
        <dbReference type="SAM" id="MobiDB-lite"/>
    </source>
</evidence>
<dbReference type="EMBL" id="JARBJD010000074">
    <property type="protein sequence ID" value="KAK2954756.1"/>
    <property type="molecule type" value="Genomic_DNA"/>
</dbReference>
<proteinExistence type="predicted"/>
<feature type="compositionally biased region" description="Basic and acidic residues" evidence="1">
    <location>
        <begin position="590"/>
        <end position="607"/>
    </location>
</feature>